<comment type="caution">
    <text evidence="1">The sequence shown here is derived from an EMBL/GenBank/DDBJ whole genome shotgun (WGS) entry which is preliminary data.</text>
</comment>
<dbReference type="EMBL" id="BLAY01000083">
    <property type="protein sequence ID" value="GET40162.1"/>
    <property type="molecule type" value="Genomic_DNA"/>
</dbReference>
<organism evidence="1 2">
    <name type="scientific">Microseira wollei NIES-4236</name>
    <dbReference type="NCBI Taxonomy" id="2530354"/>
    <lineage>
        <taxon>Bacteria</taxon>
        <taxon>Bacillati</taxon>
        <taxon>Cyanobacteriota</taxon>
        <taxon>Cyanophyceae</taxon>
        <taxon>Oscillatoriophycideae</taxon>
        <taxon>Aerosakkonematales</taxon>
        <taxon>Aerosakkonemataceae</taxon>
        <taxon>Microseira</taxon>
    </lineage>
</organism>
<dbReference type="AlphaFoldDB" id="A0AAV3XIA2"/>
<evidence type="ECO:0000313" key="2">
    <source>
        <dbReference type="Proteomes" id="UP001050975"/>
    </source>
</evidence>
<protein>
    <recommendedName>
        <fullName evidence="3">Restriction endonuclease domain-containing protein</fullName>
    </recommendedName>
</protein>
<dbReference type="Proteomes" id="UP001050975">
    <property type="component" value="Unassembled WGS sequence"/>
</dbReference>
<reference evidence="1" key="1">
    <citation type="submission" date="2019-10" db="EMBL/GenBank/DDBJ databases">
        <title>Draft genome sequece of Microseira wollei NIES-4236.</title>
        <authorList>
            <person name="Yamaguchi H."/>
            <person name="Suzuki S."/>
            <person name="Kawachi M."/>
        </authorList>
    </citation>
    <scope>NUCLEOTIDE SEQUENCE</scope>
    <source>
        <strain evidence="1">NIES-4236</strain>
    </source>
</reference>
<name>A0AAV3XIA2_9CYAN</name>
<evidence type="ECO:0000313" key="1">
    <source>
        <dbReference type="EMBL" id="GET40162.1"/>
    </source>
</evidence>
<evidence type="ECO:0008006" key="3">
    <source>
        <dbReference type="Google" id="ProtNLM"/>
    </source>
</evidence>
<dbReference type="RefSeq" id="WP_226585979.1">
    <property type="nucleotide sequence ID" value="NZ_BLAY01000083.1"/>
</dbReference>
<accession>A0AAV3XIA2</accession>
<gene>
    <name evidence="1" type="ORF">MiSe_49700</name>
</gene>
<sequence>MAREWLYWYDEQGQKLLTLTEQQRRLEAEQKAQILAPRLRELGIDPETNF</sequence>
<proteinExistence type="predicted"/>
<keyword evidence="2" id="KW-1185">Reference proteome</keyword>